<keyword evidence="3 5" id="KW-0418">Kinase</keyword>
<keyword evidence="2 3" id="KW-0067">ATP-binding</keyword>
<dbReference type="EMBL" id="BKAL01000002">
    <property type="protein sequence ID" value="GEP68256.1"/>
    <property type="molecule type" value="Genomic_DNA"/>
</dbReference>
<dbReference type="OrthoDB" id="9812943at2"/>
<dbReference type="InterPro" id="IPR027417">
    <property type="entry name" value="P-loop_NTPase"/>
</dbReference>
<dbReference type="GO" id="GO:0004140">
    <property type="term" value="F:dephospho-CoA kinase activity"/>
    <property type="evidence" value="ECO:0007669"/>
    <property type="project" value="UniProtKB-UniRule"/>
</dbReference>
<dbReference type="PANTHER" id="PTHR10695:SF46">
    <property type="entry name" value="BIFUNCTIONAL COENZYME A SYNTHASE-RELATED"/>
    <property type="match status" value="1"/>
</dbReference>
<dbReference type="Pfam" id="PF01121">
    <property type="entry name" value="CoaE"/>
    <property type="match status" value="1"/>
</dbReference>
<dbReference type="UniPathway" id="UPA00241">
    <property type="reaction ID" value="UER00356"/>
</dbReference>
<keyword evidence="6" id="KW-1185">Reference proteome</keyword>
<organism evidence="5 6">
    <name type="scientific">Cellulomonas soli</name>
    <dbReference type="NCBI Taxonomy" id="931535"/>
    <lineage>
        <taxon>Bacteria</taxon>
        <taxon>Bacillati</taxon>
        <taxon>Actinomycetota</taxon>
        <taxon>Actinomycetes</taxon>
        <taxon>Micrococcales</taxon>
        <taxon>Cellulomonadaceae</taxon>
        <taxon>Cellulomonas</taxon>
    </lineage>
</organism>
<sequence length="209" mass="22139">MQRIGLTGGIAAGKSVAARRLTELGAVVVDSDALAREAVAAGSPGLEQVVEEFGPGVLTAEGDLDRAALADVVFADPERRARLNAVVHPIVRRLAAEREAAAAALDKGAVVVHDIPLLVETGQADTFHVLVVVQAPAVLRVERLVRLRGMAREQAEARVAAQATDEQRLAVADVVLDGEGSDDDLRAQVDQLWERLRSERADELAAEVP</sequence>
<keyword evidence="3" id="KW-0173">Coenzyme A biosynthesis</keyword>
<dbReference type="CDD" id="cd02022">
    <property type="entry name" value="DPCK"/>
    <property type="match status" value="1"/>
</dbReference>
<evidence type="ECO:0000313" key="6">
    <source>
        <dbReference type="Proteomes" id="UP000321798"/>
    </source>
</evidence>
<dbReference type="Gene3D" id="3.40.50.300">
    <property type="entry name" value="P-loop containing nucleotide triphosphate hydrolases"/>
    <property type="match status" value="1"/>
</dbReference>
<dbReference type="GO" id="GO:0005737">
    <property type="term" value="C:cytoplasm"/>
    <property type="evidence" value="ECO:0007669"/>
    <property type="project" value="UniProtKB-SubCell"/>
</dbReference>
<dbReference type="PANTHER" id="PTHR10695">
    <property type="entry name" value="DEPHOSPHO-COA KINASE-RELATED"/>
    <property type="match status" value="1"/>
</dbReference>
<comment type="similarity">
    <text evidence="3">Belongs to the CoaE family.</text>
</comment>
<keyword evidence="3" id="KW-0963">Cytoplasm</keyword>
<protein>
    <recommendedName>
        <fullName evidence="3 4">Dephospho-CoA kinase</fullName>
        <ecNumber evidence="3 4">2.7.1.24</ecNumber>
    </recommendedName>
    <alternativeName>
        <fullName evidence="3">Dephosphocoenzyme A kinase</fullName>
    </alternativeName>
</protein>
<dbReference type="RefSeq" id="WP_146951982.1">
    <property type="nucleotide sequence ID" value="NZ_BAABBJ010000015.1"/>
</dbReference>
<feature type="binding site" evidence="3">
    <location>
        <begin position="11"/>
        <end position="16"/>
    </location>
    <ligand>
        <name>ATP</name>
        <dbReference type="ChEBI" id="CHEBI:30616"/>
    </ligand>
</feature>
<comment type="subcellular location">
    <subcellularLocation>
        <location evidence="3">Cytoplasm</location>
    </subcellularLocation>
</comment>
<dbReference type="EC" id="2.7.1.24" evidence="3 4"/>
<dbReference type="GO" id="GO:0005524">
    <property type="term" value="F:ATP binding"/>
    <property type="evidence" value="ECO:0007669"/>
    <property type="project" value="UniProtKB-UniRule"/>
</dbReference>
<dbReference type="SUPFAM" id="SSF52540">
    <property type="entry name" value="P-loop containing nucleoside triphosphate hydrolases"/>
    <property type="match status" value="1"/>
</dbReference>
<evidence type="ECO:0000256" key="2">
    <source>
        <dbReference type="ARBA" id="ARBA00022840"/>
    </source>
</evidence>
<evidence type="ECO:0000313" key="5">
    <source>
        <dbReference type="EMBL" id="GEP68256.1"/>
    </source>
</evidence>
<comment type="catalytic activity">
    <reaction evidence="3">
        <text>3'-dephospho-CoA + ATP = ADP + CoA + H(+)</text>
        <dbReference type="Rhea" id="RHEA:18245"/>
        <dbReference type="ChEBI" id="CHEBI:15378"/>
        <dbReference type="ChEBI" id="CHEBI:30616"/>
        <dbReference type="ChEBI" id="CHEBI:57287"/>
        <dbReference type="ChEBI" id="CHEBI:57328"/>
        <dbReference type="ChEBI" id="CHEBI:456216"/>
        <dbReference type="EC" id="2.7.1.24"/>
    </reaction>
</comment>
<dbReference type="AlphaFoldDB" id="A0A512PAR0"/>
<accession>A0A512PAR0</accession>
<comment type="function">
    <text evidence="3">Catalyzes the phosphorylation of the 3'-hydroxyl group of dephosphocoenzyme A to form coenzyme A.</text>
</comment>
<dbReference type="NCBIfam" id="NF002879">
    <property type="entry name" value="PRK03333.1"/>
    <property type="match status" value="1"/>
</dbReference>
<reference evidence="5 6" key="1">
    <citation type="submission" date="2019-07" db="EMBL/GenBank/DDBJ databases">
        <title>Whole genome shotgun sequence of Cellulomonas soli NBRC 109434.</title>
        <authorList>
            <person name="Hosoyama A."/>
            <person name="Uohara A."/>
            <person name="Ohji S."/>
            <person name="Ichikawa N."/>
        </authorList>
    </citation>
    <scope>NUCLEOTIDE SEQUENCE [LARGE SCALE GENOMIC DNA]</scope>
    <source>
        <strain evidence="5 6">NBRC 109434</strain>
    </source>
</reference>
<keyword evidence="1 3" id="KW-0547">Nucleotide-binding</keyword>
<dbReference type="InterPro" id="IPR001977">
    <property type="entry name" value="Depp_CoAkinase"/>
</dbReference>
<dbReference type="NCBIfam" id="TIGR00152">
    <property type="entry name" value="dephospho-CoA kinase"/>
    <property type="match status" value="1"/>
</dbReference>
<dbReference type="PROSITE" id="PS51219">
    <property type="entry name" value="DPCK"/>
    <property type="match status" value="1"/>
</dbReference>
<comment type="pathway">
    <text evidence="3">Cofactor biosynthesis; coenzyme A biosynthesis; CoA from (R)-pantothenate: step 5/5.</text>
</comment>
<evidence type="ECO:0000256" key="1">
    <source>
        <dbReference type="ARBA" id="ARBA00022741"/>
    </source>
</evidence>
<evidence type="ECO:0000256" key="3">
    <source>
        <dbReference type="HAMAP-Rule" id="MF_00376"/>
    </source>
</evidence>
<comment type="caution">
    <text evidence="5">The sequence shown here is derived from an EMBL/GenBank/DDBJ whole genome shotgun (WGS) entry which is preliminary data.</text>
</comment>
<gene>
    <name evidence="3 5" type="primary">coaE</name>
    <name evidence="5" type="ORF">CSO01_09710</name>
</gene>
<dbReference type="HAMAP" id="MF_00376">
    <property type="entry name" value="Dephospho_CoA_kinase"/>
    <property type="match status" value="1"/>
</dbReference>
<evidence type="ECO:0000256" key="4">
    <source>
        <dbReference type="NCBIfam" id="TIGR00152"/>
    </source>
</evidence>
<name>A0A512PAR0_9CELL</name>
<keyword evidence="3" id="KW-0808">Transferase</keyword>
<dbReference type="GO" id="GO:0015937">
    <property type="term" value="P:coenzyme A biosynthetic process"/>
    <property type="evidence" value="ECO:0007669"/>
    <property type="project" value="UniProtKB-UniRule"/>
</dbReference>
<dbReference type="Proteomes" id="UP000321798">
    <property type="component" value="Unassembled WGS sequence"/>
</dbReference>
<proteinExistence type="inferred from homology"/>